<name>A0ACC2FYN2_DALPE</name>
<keyword evidence="2" id="KW-1185">Reference proteome</keyword>
<proteinExistence type="predicted"/>
<reference evidence="1" key="1">
    <citation type="submission" date="2021-05" db="EMBL/GenBank/DDBJ databases">
        <authorList>
            <person name="Pan Q."/>
            <person name="Jouanno E."/>
            <person name="Zahm M."/>
            <person name="Klopp C."/>
            <person name="Cabau C."/>
            <person name="Louis A."/>
            <person name="Berthelot C."/>
            <person name="Parey E."/>
            <person name="Roest Crollius H."/>
            <person name="Montfort J."/>
            <person name="Robinson-Rechavi M."/>
            <person name="Bouchez O."/>
            <person name="Lampietro C."/>
            <person name="Lopez Roques C."/>
            <person name="Donnadieu C."/>
            <person name="Postlethwait J."/>
            <person name="Bobe J."/>
            <person name="Dillon D."/>
            <person name="Chandos A."/>
            <person name="von Hippel F."/>
            <person name="Guiguen Y."/>
        </authorList>
    </citation>
    <scope>NUCLEOTIDE SEQUENCE</scope>
    <source>
        <strain evidence="1">YG-Jan2019</strain>
    </source>
</reference>
<accession>A0ACC2FYN2</accession>
<protein>
    <submittedName>
        <fullName evidence="1">Uncharacterized protein</fullName>
    </submittedName>
</protein>
<dbReference type="EMBL" id="CM055747">
    <property type="protein sequence ID" value="KAJ7996406.1"/>
    <property type="molecule type" value="Genomic_DNA"/>
</dbReference>
<gene>
    <name evidence="1" type="ORF">DPEC_G00236750</name>
</gene>
<organism evidence="1 2">
    <name type="scientific">Dallia pectoralis</name>
    <name type="common">Alaska blackfish</name>
    <dbReference type="NCBI Taxonomy" id="75939"/>
    <lineage>
        <taxon>Eukaryota</taxon>
        <taxon>Metazoa</taxon>
        <taxon>Chordata</taxon>
        <taxon>Craniata</taxon>
        <taxon>Vertebrata</taxon>
        <taxon>Euteleostomi</taxon>
        <taxon>Actinopterygii</taxon>
        <taxon>Neopterygii</taxon>
        <taxon>Teleostei</taxon>
        <taxon>Protacanthopterygii</taxon>
        <taxon>Esociformes</taxon>
        <taxon>Umbridae</taxon>
        <taxon>Dallia</taxon>
    </lineage>
</organism>
<comment type="caution">
    <text evidence="1">The sequence shown here is derived from an EMBL/GenBank/DDBJ whole genome shotgun (WGS) entry which is preliminary data.</text>
</comment>
<sequence>MLHKTVLLGPVLHTATSWLEGVYLRLGVSVRFQLAGLTPYLFSRCSPQTNIRRQISLGVRNVWVWHPFPDKCSAICFVKFWHVVHPEDLTSNIKKVALSEHIFDYIYAHSLI</sequence>
<evidence type="ECO:0000313" key="1">
    <source>
        <dbReference type="EMBL" id="KAJ7996406.1"/>
    </source>
</evidence>
<dbReference type="Proteomes" id="UP001157502">
    <property type="component" value="Chromosome 20"/>
</dbReference>
<evidence type="ECO:0000313" key="2">
    <source>
        <dbReference type="Proteomes" id="UP001157502"/>
    </source>
</evidence>